<reference evidence="1 2" key="1">
    <citation type="submission" date="2020-04" db="EMBL/GenBank/DDBJ databases">
        <title>Perkinsus olseni comparative genomics.</title>
        <authorList>
            <person name="Bogema D.R."/>
        </authorList>
    </citation>
    <scope>NUCLEOTIDE SEQUENCE [LARGE SCALE GENOMIC DNA]</scope>
    <source>
        <strain evidence="1">00978-12</strain>
    </source>
</reference>
<evidence type="ECO:0000313" key="1">
    <source>
        <dbReference type="EMBL" id="KAF4694914.1"/>
    </source>
</evidence>
<gene>
    <name evidence="1" type="ORF">FOZ60_006434</name>
</gene>
<organism evidence="1 2">
    <name type="scientific">Perkinsus olseni</name>
    <name type="common">Perkinsus atlanticus</name>
    <dbReference type="NCBI Taxonomy" id="32597"/>
    <lineage>
        <taxon>Eukaryota</taxon>
        <taxon>Sar</taxon>
        <taxon>Alveolata</taxon>
        <taxon>Perkinsozoa</taxon>
        <taxon>Perkinsea</taxon>
        <taxon>Perkinsida</taxon>
        <taxon>Perkinsidae</taxon>
        <taxon>Perkinsus</taxon>
    </lineage>
</organism>
<evidence type="ECO:0000313" key="2">
    <source>
        <dbReference type="Proteomes" id="UP000541610"/>
    </source>
</evidence>
<protein>
    <submittedName>
        <fullName evidence="1">Uncharacterized protein</fullName>
    </submittedName>
</protein>
<proteinExistence type="predicted"/>
<dbReference type="Proteomes" id="UP000541610">
    <property type="component" value="Unassembled WGS sequence"/>
</dbReference>
<dbReference type="EMBL" id="JABANP010000026">
    <property type="protein sequence ID" value="KAF4694914.1"/>
    <property type="molecule type" value="Genomic_DNA"/>
</dbReference>
<dbReference type="AlphaFoldDB" id="A0A7J6PFB8"/>
<accession>A0A7J6PFB8</accession>
<sequence length="76" mass="8846">MKKSLGTEDNNVTNDETLEYSLYQPDSNKHKAQYDMKYRSIYATNIAGEWLYSCNVSQTTDIPLVVSDYDDDVLYY</sequence>
<name>A0A7J6PFB8_PEROL</name>
<comment type="caution">
    <text evidence="1">The sequence shown here is derived from an EMBL/GenBank/DDBJ whole genome shotgun (WGS) entry which is preliminary data.</text>
</comment>